<dbReference type="InterPro" id="IPR036046">
    <property type="entry name" value="Acylphosphatase-like_dom_sf"/>
</dbReference>
<dbReference type="STRING" id="1324350.AOY20_13030"/>
<protein>
    <recommendedName>
        <fullName evidence="1">BLUF domain-containing protein</fullName>
    </recommendedName>
</protein>
<evidence type="ECO:0000313" key="3">
    <source>
        <dbReference type="Proteomes" id="UP000064939"/>
    </source>
</evidence>
<keyword evidence="3" id="KW-1185">Reference proteome</keyword>
<organism evidence="2 3">
    <name type="scientific">Acinetobacter equi</name>
    <dbReference type="NCBI Taxonomy" id="1324350"/>
    <lineage>
        <taxon>Bacteria</taxon>
        <taxon>Pseudomonadati</taxon>
        <taxon>Pseudomonadota</taxon>
        <taxon>Gammaproteobacteria</taxon>
        <taxon>Moraxellales</taxon>
        <taxon>Moraxellaceae</taxon>
        <taxon>Acinetobacter</taxon>
    </lineage>
</organism>
<accession>A0A0N9VFQ3</accession>
<dbReference type="KEGG" id="aei:AOY20_13030"/>
<feature type="domain" description="BLUF" evidence="1">
    <location>
        <begin position="12"/>
        <end position="105"/>
    </location>
</feature>
<gene>
    <name evidence="2" type="ORF">AOY20_13030</name>
</gene>
<dbReference type="InterPro" id="IPR007024">
    <property type="entry name" value="BLUF_domain"/>
</dbReference>
<proteinExistence type="predicted"/>
<dbReference type="AlphaFoldDB" id="A0A0N9VFQ3"/>
<evidence type="ECO:0000313" key="2">
    <source>
        <dbReference type="EMBL" id="ALH96386.1"/>
    </source>
</evidence>
<dbReference type="GO" id="GO:0009882">
    <property type="term" value="F:blue light photoreceptor activity"/>
    <property type="evidence" value="ECO:0007669"/>
    <property type="project" value="InterPro"/>
</dbReference>
<name>A0A0N9VFQ3_9GAMM</name>
<dbReference type="PROSITE" id="PS50925">
    <property type="entry name" value="BLUF"/>
    <property type="match status" value="1"/>
</dbReference>
<evidence type="ECO:0000259" key="1">
    <source>
        <dbReference type="PROSITE" id="PS50925"/>
    </source>
</evidence>
<dbReference type="GO" id="GO:0071949">
    <property type="term" value="F:FAD binding"/>
    <property type="evidence" value="ECO:0007669"/>
    <property type="project" value="InterPro"/>
</dbReference>
<dbReference type="Pfam" id="PF04940">
    <property type="entry name" value="BLUF"/>
    <property type="match status" value="1"/>
</dbReference>
<dbReference type="SUPFAM" id="SSF54975">
    <property type="entry name" value="Acylphosphatase/BLUF domain-like"/>
    <property type="match status" value="1"/>
</dbReference>
<reference evidence="2 3" key="1">
    <citation type="journal article" date="2015" name="Int. J. Syst. Evol. Microbiol.">
        <title>Acinetobacter equi sp. nov. isolated from horse faeces.</title>
        <authorList>
            <person name="Poppel M.T."/>
            <person name="Skiebe E."/>
            <person name="Laue M."/>
            <person name="Bergmann H."/>
            <person name="Ebersberger I."/>
            <person name="Garn T."/>
            <person name="Fruth A."/>
            <person name="Baumgardt S."/>
            <person name="Busse H.J."/>
            <person name="Wilharm G."/>
        </authorList>
    </citation>
    <scope>NUCLEOTIDE SEQUENCE [LARGE SCALE GENOMIC DNA]</scope>
    <source>
        <strain evidence="2 3">114</strain>
    </source>
</reference>
<dbReference type="OrthoDB" id="557705at2"/>
<dbReference type="Proteomes" id="UP000064939">
    <property type="component" value="Chromosome"/>
</dbReference>
<sequence>MVFLFFSRGYLVFKLSYTSKTTSSKEQLLIDLRNILSEARNFNVLHDVTGVLYFADGTFFQYLEGEKDDLFILKEKLEKDLRHTELQFFEMQEIEVRKFSDWAMKYVSKQSMIQQYLLSCNVLGFHPEQLSQQQVNELVDLLVFIEDHAA</sequence>
<dbReference type="SMART" id="SM01034">
    <property type="entry name" value="BLUF"/>
    <property type="match status" value="1"/>
</dbReference>
<dbReference type="EMBL" id="CP012808">
    <property type="protein sequence ID" value="ALH96386.1"/>
    <property type="molecule type" value="Genomic_DNA"/>
</dbReference>
<dbReference type="Gene3D" id="3.30.70.100">
    <property type="match status" value="1"/>
</dbReference>